<feature type="transmembrane region" description="Helical" evidence="6">
    <location>
        <begin position="136"/>
        <end position="160"/>
    </location>
</feature>
<comment type="caution">
    <text evidence="6">Lacks conserved residue(s) required for the propagation of feature annotation.</text>
</comment>
<dbReference type="GO" id="GO:0043190">
    <property type="term" value="C:ATP-binding cassette (ABC) transporter complex"/>
    <property type="evidence" value="ECO:0007669"/>
    <property type="project" value="InterPro"/>
</dbReference>
<keyword evidence="3 6" id="KW-1133">Transmembrane helix</keyword>
<dbReference type="Proteomes" id="UP000583800">
    <property type="component" value="Unassembled WGS sequence"/>
</dbReference>
<dbReference type="PIRSF" id="PIRSF006648">
    <property type="entry name" value="DrrB"/>
    <property type="match status" value="1"/>
</dbReference>
<proteinExistence type="inferred from homology"/>
<comment type="caution">
    <text evidence="8">The sequence shown here is derived from an EMBL/GenBank/DDBJ whole genome shotgun (WGS) entry which is preliminary data.</text>
</comment>
<dbReference type="GO" id="GO:0140359">
    <property type="term" value="F:ABC-type transporter activity"/>
    <property type="evidence" value="ECO:0007669"/>
    <property type="project" value="InterPro"/>
</dbReference>
<keyword evidence="6" id="KW-1003">Cell membrane</keyword>
<dbReference type="Pfam" id="PF01061">
    <property type="entry name" value="ABC2_membrane"/>
    <property type="match status" value="1"/>
</dbReference>
<keyword evidence="2 6" id="KW-0812">Transmembrane</keyword>
<evidence type="ECO:0000256" key="3">
    <source>
        <dbReference type="ARBA" id="ARBA00022989"/>
    </source>
</evidence>
<dbReference type="PROSITE" id="PS51012">
    <property type="entry name" value="ABC_TM2"/>
    <property type="match status" value="1"/>
</dbReference>
<dbReference type="InterPro" id="IPR047817">
    <property type="entry name" value="ABC2_TM_bact-type"/>
</dbReference>
<dbReference type="AlphaFoldDB" id="A0A7X0F3A2"/>
<keyword evidence="9" id="KW-1185">Reference proteome</keyword>
<dbReference type="GO" id="GO:0046677">
    <property type="term" value="P:response to antibiotic"/>
    <property type="evidence" value="ECO:0007669"/>
    <property type="project" value="UniProtKB-KW"/>
</dbReference>
<feature type="transmembrane region" description="Helical" evidence="6">
    <location>
        <begin position="102"/>
        <end position="124"/>
    </location>
</feature>
<keyword evidence="6" id="KW-0813">Transport</keyword>
<evidence type="ECO:0000256" key="6">
    <source>
        <dbReference type="RuleBase" id="RU361157"/>
    </source>
</evidence>
<feature type="transmembrane region" description="Helical" evidence="6">
    <location>
        <begin position="222"/>
        <end position="245"/>
    </location>
</feature>
<feature type="transmembrane region" description="Helical" evidence="6">
    <location>
        <begin position="59"/>
        <end position="81"/>
    </location>
</feature>
<dbReference type="InterPro" id="IPR000412">
    <property type="entry name" value="ABC_2_transport"/>
</dbReference>
<gene>
    <name evidence="8" type="ORF">FHU36_008696</name>
</gene>
<evidence type="ECO:0000256" key="1">
    <source>
        <dbReference type="ARBA" id="ARBA00004141"/>
    </source>
</evidence>
<keyword evidence="5" id="KW-0046">Antibiotic resistance</keyword>
<comment type="subcellular location">
    <subcellularLocation>
        <location evidence="6">Cell membrane</location>
        <topology evidence="6">Multi-pass membrane protein</topology>
    </subcellularLocation>
    <subcellularLocation>
        <location evidence="1">Membrane</location>
        <topology evidence="1">Multi-pass membrane protein</topology>
    </subcellularLocation>
</comment>
<protein>
    <recommendedName>
        <fullName evidence="6">Transport permease protein</fullName>
    </recommendedName>
</protein>
<feature type="transmembrane region" description="Helical" evidence="6">
    <location>
        <begin position="24"/>
        <end position="47"/>
    </location>
</feature>
<sequence length="251" mass="26709">MNTLAETSLLAGRNLRRFLRSPQLIADSVMFPLILLFVMLLVFGELVGEVTRGAYIDRLAPVIVLFSAAYGAVGTGVGFFTDLRGGIVDRFRAMDIGRLSVLTGRVAGDLVRVLLVAVVTTAVAHLAGFRFTQGPLAVAGFFGVVLLFAWMFLWIAVVAAMSASSEQAVSGALNTPVTLLLFLSSGFVPAEQFPGWLQPVVRANPLSLAGDALVGLSQGGPVAVPVFFTLAWAVAATVIFVPLAVRLYRRR</sequence>
<dbReference type="PANTHER" id="PTHR43229:SF2">
    <property type="entry name" value="NODULATION PROTEIN J"/>
    <property type="match status" value="1"/>
</dbReference>
<dbReference type="InterPro" id="IPR013525">
    <property type="entry name" value="ABC2_TM"/>
</dbReference>
<comment type="similarity">
    <text evidence="6">Belongs to the ABC-2 integral membrane protein family.</text>
</comment>
<accession>A0A7X0F3A2</accession>
<dbReference type="InterPro" id="IPR051784">
    <property type="entry name" value="Nod_factor_ABC_transporter"/>
</dbReference>
<dbReference type="EMBL" id="JACHJB010000005">
    <property type="protein sequence ID" value="MBB6352100.1"/>
    <property type="molecule type" value="Genomic_DNA"/>
</dbReference>
<feature type="domain" description="ABC transmembrane type-2" evidence="7">
    <location>
        <begin position="23"/>
        <end position="251"/>
    </location>
</feature>
<evidence type="ECO:0000256" key="2">
    <source>
        <dbReference type="ARBA" id="ARBA00022692"/>
    </source>
</evidence>
<evidence type="ECO:0000256" key="4">
    <source>
        <dbReference type="ARBA" id="ARBA00023136"/>
    </source>
</evidence>
<evidence type="ECO:0000259" key="7">
    <source>
        <dbReference type="PROSITE" id="PS51012"/>
    </source>
</evidence>
<evidence type="ECO:0000313" key="8">
    <source>
        <dbReference type="EMBL" id="MBB6352100.1"/>
    </source>
</evidence>
<evidence type="ECO:0000256" key="5">
    <source>
        <dbReference type="ARBA" id="ARBA00023251"/>
    </source>
</evidence>
<name>A0A7X0F3A2_9ACTN</name>
<dbReference type="RefSeq" id="WP_185089848.1">
    <property type="nucleotide sequence ID" value="NZ_JACHJB010000005.1"/>
</dbReference>
<evidence type="ECO:0000313" key="9">
    <source>
        <dbReference type="Proteomes" id="UP000583800"/>
    </source>
</evidence>
<keyword evidence="4 6" id="KW-0472">Membrane</keyword>
<reference evidence="8 9" key="1">
    <citation type="submission" date="2020-08" db="EMBL/GenBank/DDBJ databases">
        <title>Sequencing the genomes of 1000 actinobacteria strains.</title>
        <authorList>
            <person name="Klenk H.-P."/>
        </authorList>
    </citation>
    <scope>NUCLEOTIDE SEQUENCE [LARGE SCALE GENOMIC DNA]</scope>
    <source>
        <strain evidence="8 9">DSM 45913</strain>
    </source>
</reference>
<organism evidence="8 9">
    <name type="scientific">Nonomuraea muscovyensis</name>
    <dbReference type="NCBI Taxonomy" id="1124761"/>
    <lineage>
        <taxon>Bacteria</taxon>
        <taxon>Bacillati</taxon>
        <taxon>Actinomycetota</taxon>
        <taxon>Actinomycetes</taxon>
        <taxon>Streptosporangiales</taxon>
        <taxon>Streptosporangiaceae</taxon>
        <taxon>Nonomuraea</taxon>
    </lineage>
</organism>
<dbReference type="PANTHER" id="PTHR43229">
    <property type="entry name" value="NODULATION PROTEIN J"/>
    <property type="match status" value="1"/>
</dbReference>